<evidence type="ECO:0000256" key="4">
    <source>
        <dbReference type="SAM" id="Phobius"/>
    </source>
</evidence>
<dbReference type="GO" id="GO:0043386">
    <property type="term" value="P:mycotoxin biosynthetic process"/>
    <property type="evidence" value="ECO:0007669"/>
    <property type="project" value="InterPro"/>
</dbReference>
<keyword evidence="4" id="KW-1133">Transmembrane helix</keyword>
<feature type="transmembrane region" description="Helical" evidence="4">
    <location>
        <begin position="43"/>
        <end position="63"/>
    </location>
</feature>
<comment type="pathway">
    <text evidence="1">Mycotoxin biosynthesis.</text>
</comment>
<comment type="caution">
    <text evidence="5">The sequence shown here is derived from an EMBL/GenBank/DDBJ whole genome shotgun (WGS) entry which is preliminary data.</text>
</comment>
<proteinExistence type="inferred from homology"/>
<sequence>MKDCEELRDEKIAEEEHLITDSELGRSAEDEFFTYSSMHSGLFGWRTMVEVVAVLIFIALLFWSRRVPERTEKGYGPNIRKAIVEFGDDAHLGPDLVYADEDMFSNYTHLTELYNNWQKLYPRGRGFVKLRSSDYQFLGQIDPPYETDIFQNGTIKEGHVLTVFHSLHCLTVLMVGLGKREENSTLPIWQPHHQAHCLEYLRQSILCSADTSLEGRGKHWQVENGYGTQHICVDYAALTQWASERTPVHFDAGHKPF</sequence>
<evidence type="ECO:0000313" key="6">
    <source>
        <dbReference type="Proteomes" id="UP000799772"/>
    </source>
</evidence>
<dbReference type="OrthoDB" id="3687641at2759"/>
<dbReference type="Proteomes" id="UP000799772">
    <property type="component" value="Unassembled WGS sequence"/>
</dbReference>
<keyword evidence="6" id="KW-1185">Reference proteome</keyword>
<dbReference type="Pfam" id="PF11807">
    <property type="entry name" value="UstYa"/>
    <property type="match status" value="1"/>
</dbReference>
<gene>
    <name evidence="5" type="ORF">NA57DRAFT_77469</name>
</gene>
<reference evidence="5" key="1">
    <citation type="journal article" date="2020" name="Stud. Mycol.">
        <title>101 Dothideomycetes genomes: a test case for predicting lifestyles and emergence of pathogens.</title>
        <authorList>
            <person name="Haridas S."/>
            <person name="Albert R."/>
            <person name="Binder M."/>
            <person name="Bloem J."/>
            <person name="Labutti K."/>
            <person name="Salamov A."/>
            <person name="Andreopoulos B."/>
            <person name="Baker S."/>
            <person name="Barry K."/>
            <person name="Bills G."/>
            <person name="Bluhm B."/>
            <person name="Cannon C."/>
            <person name="Castanera R."/>
            <person name="Culley D."/>
            <person name="Daum C."/>
            <person name="Ezra D."/>
            <person name="Gonzalez J."/>
            <person name="Henrissat B."/>
            <person name="Kuo A."/>
            <person name="Liang C."/>
            <person name="Lipzen A."/>
            <person name="Lutzoni F."/>
            <person name="Magnuson J."/>
            <person name="Mondo S."/>
            <person name="Nolan M."/>
            <person name="Ohm R."/>
            <person name="Pangilinan J."/>
            <person name="Park H.-J."/>
            <person name="Ramirez L."/>
            <person name="Alfaro M."/>
            <person name="Sun H."/>
            <person name="Tritt A."/>
            <person name="Yoshinaga Y."/>
            <person name="Zwiers L.-H."/>
            <person name="Turgeon B."/>
            <person name="Goodwin S."/>
            <person name="Spatafora J."/>
            <person name="Crous P."/>
            <person name="Grigoriev I."/>
        </authorList>
    </citation>
    <scope>NUCLEOTIDE SEQUENCE</scope>
    <source>
        <strain evidence="5">CBS 133067</strain>
    </source>
</reference>
<dbReference type="InterPro" id="IPR021765">
    <property type="entry name" value="UstYa-like"/>
</dbReference>
<keyword evidence="4" id="KW-0812">Transmembrane</keyword>
<evidence type="ECO:0000256" key="1">
    <source>
        <dbReference type="ARBA" id="ARBA00004685"/>
    </source>
</evidence>
<keyword evidence="4" id="KW-0472">Membrane</keyword>
<name>A0A9P4IDE2_9PEZI</name>
<evidence type="ECO:0008006" key="7">
    <source>
        <dbReference type="Google" id="ProtNLM"/>
    </source>
</evidence>
<keyword evidence="2" id="KW-0560">Oxidoreductase</keyword>
<dbReference type="AlphaFoldDB" id="A0A9P4IDE2"/>
<dbReference type="GO" id="GO:0016491">
    <property type="term" value="F:oxidoreductase activity"/>
    <property type="evidence" value="ECO:0007669"/>
    <property type="project" value="UniProtKB-KW"/>
</dbReference>
<comment type="similarity">
    <text evidence="3">Belongs to the ustYa family.</text>
</comment>
<accession>A0A9P4IDE2</accession>
<protein>
    <recommendedName>
        <fullName evidence="7">Oxidase ustYa</fullName>
    </recommendedName>
</protein>
<evidence type="ECO:0000256" key="2">
    <source>
        <dbReference type="ARBA" id="ARBA00023002"/>
    </source>
</evidence>
<evidence type="ECO:0000256" key="3">
    <source>
        <dbReference type="ARBA" id="ARBA00035112"/>
    </source>
</evidence>
<dbReference type="PANTHER" id="PTHR33365">
    <property type="entry name" value="YALI0B05434P"/>
    <property type="match status" value="1"/>
</dbReference>
<evidence type="ECO:0000313" key="5">
    <source>
        <dbReference type="EMBL" id="KAF2097215.1"/>
    </source>
</evidence>
<dbReference type="EMBL" id="ML978128">
    <property type="protein sequence ID" value="KAF2097215.1"/>
    <property type="molecule type" value="Genomic_DNA"/>
</dbReference>
<dbReference type="PANTHER" id="PTHR33365:SF11">
    <property type="entry name" value="TAT PATHWAY SIGNAL SEQUENCE"/>
    <property type="match status" value="1"/>
</dbReference>
<organism evidence="5 6">
    <name type="scientific">Rhizodiscina lignyota</name>
    <dbReference type="NCBI Taxonomy" id="1504668"/>
    <lineage>
        <taxon>Eukaryota</taxon>
        <taxon>Fungi</taxon>
        <taxon>Dikarya</taxon>
        <taxon>Ascomycota</taxon>
        <taxon>Pezizomycotina</taxon>
        <taxon>Dothideomycetes</taxon>
        <taxon>Pleosporomycetidae</taxon>
        <taxon>Aulographales</taxon>
        <taxon>Rhizodiscinaceae</taxon>
        <taxon>Rhizodiscina</taxon>
    </lineage>
</organism>